<dbReference type="PRINTS" id="PR00034">
    <property type="entry name" value="HTHCRP"/>
</dbReference>
<dbReference type="Gene3D" id="2.60.120.10">
    <property type="entry name" value="Jelly Rolls"/>
    <property type="match status" value="1"/>
</dbReference>
<dbReference type="InterPro" id="IPR012318">
    <property type="entry name" value="HTH_CRP"/>
</dbReference>
<dbReference type="PROSITE" id="PS51063">
    <property type="entry name" value="HTH_CRP_2"/>
    <property type="match status" value="1"/>
</dbReference>
<keyword evidence="3" id="KW-0804">Transcription</keyword>
<dbReference type="GO" id="GO:0003677">
    <property type="term" value="F:DNA binding"/>
    <property type="evidence" value="ECO:0007669"/>
    <property type="project" value="UniProtKB-KW"/>
</dbReference>
<keyword evidence="1" id="KW-0805">Transcription regulation</keyword>
<dbReference type="SUPFAM" id="SSF51206">
    <property type="entry name" value="cAMP-binding domain-like"/>
    <property type="match status" value="1"/>
</dbReference>
<evidence type="ECO:0000259" key="4">
    <source>
        <dbReference type="PROSITE" id="PS51063"/>
    </source>
</evidence>
<comment type="caution">
    <text evidence="5">The sequence shown here is derived from an EMBL/GenBank/DDBJ whole genome shotgun (WGS) entry which is preliminary data.</text>
</comment>
<dbReference type="GO" id="GO:0006355">
    <property type="term" value="P:regulation of DNA-templated transcription"/>
    <property type="evidence" value="ECO:0007669"/>
    <property type="project" value="InterPro"/>
</dbReference>
<organism evidence="5 6">
    <name type="scientific">Antarcticimicrobium sediminis</name>
    <dbReference type="NCBI Taxonomy" id="2546227"/>
    <lineage>
        <taxon>Bacteria</taxon>
        <taxon>Pseudomonadati</taxon>
        <taxon>Pseudomonadota</taxon>
        <taxon>Alphaproteobacteria</taxon>
        <taxon>Rhodobacterales</taxon>
        <taxon>Paracoccaceae</taxon>
        <taxon>Antarcticimicrobium</taxon>
    </lineage>
</organism>
<evidence type="ECO:0000256" key="1">
    <source>
        <dbReference type="ARBA" id="ARBA00023015"/>
    </source>
</evidence>
<name>A0A4R5F148_9RHOB</name>
<dbReference type="EMBL" id="SMFP01000001">
    <property type="protein sequence ID" value="TDE41235.1"/>
    <property type="molecule type" value="Genomic_DNA"/>
</dbReference>
<dbReference type="SUPFAM" id="SSF46785">
    <property type="entry name" value="Winged helix' DNA-binding domain"/>
    <property type="match status" value="1"/>
</dbReference>
<proteinExistence type="predicted"/>
<keyword evidence="6" id="KW-1185">Reference proteome</keyword>
<dbReference type="InterPro" id="IPR014710">
    <property type="entry name" value="RmlC-like_jellyroll"/>
</dbReference>
<sequence>MNRIRHGFCEDQYTRGEPVLCDPIEMPFVGLVLCGALREDVRDAQGERRLFALTFAGELLSPLGPQRIGGQLSALEETVLLTCDRTGFDALVADIPHLRLNLLHLLQGQIAATHRWQTLLGRKSASERVASMLAWFHARHGGKDKLLLPVNRAELGQMSGLTLETVSRQIHALKKAGVIAVPQPTHIHVLDADALHALTGDAPARRAA</sequence>
<evidence type="ECO:0000313" key="6">
    <source>
        <dbReference type="Proteomes" id="UP000294662"/>
    </source>
</evidence>
<evidence type="ECO:0000256" key="3">
    <source>
        <dbReference type="ARBA" id="ARBA00023163"/>
    </source>
</evidence>
<protein>
    <submittedName>
        <fullName evidence="5">Crp/Fnr family transcriptional regulator</fullName>
    </submittedName>
</protein>
<gene>
    <name evidence="5" type="ORF">E1B25_00025</name>
</gene>
<dbReference type="InterPro" id="IPR036388">
    <property type="entry name" value="WH-like_DNA-bd_sf"/>
</dbReference>
<dbReference type="CDD" id="cd00092">
    <property type="entry name" value="HTH_CRP"/>
    <property type="match status" value="1"/>
</dbReference>
<reference evidence="5 6" key="1">
    <citation type="submission" date="2019-03" db="EMBL/GenBank/DDBJ databases">
        <authorList>
            <person name="Zhang S."/>
        </authorList>
    </citation>
    <scope>NUCLEOTIDE SEQUENCE [LARGE SCALE GENOMIC DNA]</scope>
    <source>
        <strain evidence="5 6">S4J41</strain>
    </source>
</reference>
<dbReference type="SMART" id="SM00419">
    <property type="entry name" value="HTH_CRP"/>
    <property type="match status" value="1"/>
</dbReference>
<accession>A0A4R5F148</accession>
<feature type="domain" description="HTH crp-type" evidence="4">
    <location>
        <begin position="123"/>
        <end position="193"/>
    </location>
</feature>
<dbReference type="Proteomes" id="UP000294662">
    <property type="component" value="Unassembled WGS sequence"/>
</dbReference>
<dbReference type="OrthoDB" id="667966at2"/>
<dbReference type="Pfam" id="PF13545">
    <property type="entry name" value="HTH_Crp_2"/>
    <property type="match status" value="1"/>
</dbReference>
<dbReference type="AlphaFoldDB" id="A0A4R5F148"/>
<dbReference type="InterPro" id="IPR036390">
    <property type="entry name" value="WH_DNA-bd_sf"/>
</dbReference>
<dbReference type="Gene3D" id="1.10.10.10">
    <property type="entry name" value="Winged helix-like DNA-binding domain superfamily/Winged helix DNA-binding domain"/>
    <property type="match status" value="1"/>
</dbReference>
<keyword evidence="2" id="KW-0238">DNA-binding</keyword>
<evidence type="ECO:0000256" key="2">
    <source>
        <dbReference type="ARBA" id="ARBA00023125"/>
    </source>
</evidence>
<evidence type="ECO:0000313" key="5">
    <source>
        <dbReference type="EMBL" id="TDE41235.1"/>
    </source>
</evidence>
<dbReference type="InterPro" id="IPR018490">
    <property type="entry name" value="cNMP-bd_dom_sf"/>
</dbReference>